<evidence type="ECO:0000256" key="4">
    <source>
        <dbReference type="ARBA" id="ARBA00022679"/>
    </source>
</evidence>
<gene>
    <name evidence="9" type="ORF">QR680_011180</name>
</gene>
<name>A0AA39IRG4_9BILA</name>
<keyword evidence="6 8" id="KW-1133">Transmembrane helix</keyword>
<dbReference type="Pfam" id="PF10034">
    <property type="entry name" value="Dpy19"/>
    <property type="match status" value="1"/>
</dbReference>
<feature type="transmembrane region" description="Helical" evidence="8">
    <location>
        <begin position="418"/>
        <end position="436"/>
    </location>
</feature>
<evidence type="ECO:0000256" key="7">
    <source>
        <dbReference type="ARBA" id="ARBA00023136"/>
    </source>
</evidence>
<comment type="subcellular location">
    <subcellularLocation>
        <location evidence="1">Membrane</location>
        <topology evidence="1">Multi-pass membrane protein</topology>
    </subcellularLocation>
</comment>
<feature type="transmembrane region" description="Helical" evidence="8">
    <location>
        <begin position="21"/>
        <end position="43"/>
    </location>
</feature>
<evidence type="ECO:0008006" key="11">
    <source>
        <dbReference type="Google" id="ProtNLM"/>
    </source>
</evidence>
<feature type="transmembrane region" description="Helical" evidence="8">
    <location>
        <begin position="133"/>
        <end position="156"/>
    </location>
</feature>
<evidence type="ECO:0000313" key="9">
    <source>
        <dbReference type="EMBL" id="KAK0429083.1"/>
    </source>
</evidence>
<keyword evidence="7 8" id="KW-0472">Membrane</keyword>
<feature type="transmembrane region" description="Helical" evidence="8">
    <location>
        <begin position="387"/>
        <end position="406"/>
    </location>
</feature>
<keyword evidence="3" id="KW-0328">Glycosyltransferase</keyword>
<feature type="transmembrane region" description="Helical" evidence="8">
    <location>
        <begin position="283"/>
        <end position="303"/>
    </location>
</feature>
<dbReference type="Proteomes" id="UP001175271">
    <property type="component" value="Unassembled WGS sequence"/>
</dbReference>
<dbReference type="PANTHER" id="PTHR31488">
    <property type="entry name" value="DPY-19-LIKE 1, LIKE (H. SAPIENS)"/>
    <property type="match status" value="1"/>
</dbReference>
<evidence type="ECO:0000256" key="6">
    <source>
        <dbReference type="ARBA" id="ARBA00022989"/>
    </source>
</evidence>
<dbReference type="AlphaFoldDB" id="A0AA39IRG4"/>
<protein>
    <recommendedName>
        <fullName evidence="11">C-mannosyltransferase DPY19L3</fullName>
    </recommendedName>
</protein>
<evidence type="ECO:0000256" key="2">
    <source>
        <dbReference type="ARBA" id="ARBA00008744"/>
    </source>
</evidence>
<feature type="transmembrane region" description="Helical" evidence="8">
    <location>
        <begin position="259"/>
        <end position="277"/>
    </location>
</feature>
<feature type="transmembrane region" description="Helical" evidence="8">
    <location>
        <begin position="465"/>
        <end position="483"/>
    </location>
</feature>
<keyword evidence="10" id="KW-1185">Reference proteome</keyword>
<dbReference type="InterPro" id="IPR018732">
    <property type="entry name" value="Dpy-19/Dpy-19-like"/>
</dbReference>
<proteinExistence type="inferred from homology"/>
<comment type="similarity">
    <text evidence="2">Belongs to the dpy-19 family.</text>
</comment>
<feature type="transmembrane region" description="Helical" evidence="8">
    <location>
        <begin position="219"/>
        <end position="252"/>
    </location>
</feature>
<evidence type="ECO:0000313" key="10">
    <source>
        <dbReference type="Proteomes" id="UP001175271"/>
    </source>
</evidence>
<comment type="caution">
    <text evidence="9">The sequence shown here is derived from an EMBL/GenBank/DDBJ whole genome shotgun (WGS) entry which is preliminary data.</text>
</comment>
<evidence type="ECO:0000256" key="8">
    <source>
        <dbReference type="SAM" id="Phobius"/>
    </source>
</evidence>
<keyword evidence="5 8" id="KW-0812">Transmembrane</keyword>
<evidence type="ECO:0000256" key="1">
    <source>
        <dbReference type="ARBA" id="ARBA00004141"/>
    </source>
</evidence>
<evidence type="ECO:0000256" key="5">
    <source>
        <dbReference type="ARBA" id="ARBA00022692"/>
    </source>
</evidence>
<dbReference type="GO" id="GO:0005637">
    <property type="term" value="C:nuclear inner membrane"/>
    <property type="evidence" value="ECO:0007669"/>
    <property type="project" value="TreeGrafter"/>
</dbReference>
<organism evidence="9 10">
    <name type="scientific">Steinernema hermaphroditum</name>
    <dbReference type="NCBI Taxonomy" id="289476"/>
    <lineage>
        <taxon>Eukaryota</taxon>
        <taxon>Metazoa</taxon>
        <taxon>Ecdysozoa</taxon>
        <taxon>Nematoda</taxon>
        <taxon>Chromadorea</taxon>
        <taxon>Rhabditida</taxon>
        <taxon>Tylenchina</taxon>
        <taxon>Panagrolaimomorpha</taxon>
        <taxon>Strongyloidoidea</taxon>
        <taxon>Steinernematidae</taxon>
        <taxon>Steinernema</taxon>
    </lineage>
</organism>
<sequence>MQDSTPAPPPAPSLCDRVFSAANNVFGIVLAVAAGCAFGYYMWALHETRLWFSNISQVEREISMRTESGFYYFYYKQFVEAPDLRTAFHQLIYDEDTEYPRVINVLERFNVYQEVLLGLIYRLFVGPAVMDPMLFYVDCCFTVTGLGVTAIFLLAWKVGGSWTCGLVAASWMFANLDDSTRAFFTVNLREIFALPMFWLQNVLTVKMLSTEDQKKSTWLLHVLFTFAFAVFWQFNQFILIFQSLSVFGCALLNPKKISAAQWIITAQTVGFLFVVAAQFCQLMLISSLSLWLNMSILFVLSFLNFNEASSVGARFFRADVVAVLAVGSSMLVKQLLQVDADTHIWTFVKAKLGIITEDISFETNLYLCHGSFGFIDTGFFSRTSLTGALPLSVAVTLSIAGLVAWSLRRGAQKVDTQLVYVTVQSALCGIMALFALRMKFVWFPQLCVVAVAGGYRFASRLLGRSAGAVILLALAAHLLNGQAKIYQEQMANEQEFYDPDTVELMEWIKTSTRPTATFTGSMQLLAGVKCCTGRRLTNHPHFEDRWLRERTQRLYQIYGRTPVADVHKTLKKELSNYIILEDSICLTDSTGCSTNDLVDMANGHLPDSGKGAFLPGSLKPSAEERFCNRIRNVESPEVKKYFAKVFENRTFRVYKVL</sequence>
<evidence type="ECO:0000256" key="3">
    <source>
        <dbReference type="ARBA" id="ARBA00022676"/>
    </source>
</evidence>
<dbReference type="GO" id="GO:0000030">
    <property type="term" value="F:mannosyltransferase activity"/>
    <property type="evidence" value="ECO:0007669"/>
    <property type="project" value="TreeGrafter"/>
</dbReference>
<reference evidence="9" key="1">
    <citation type="submission" date="2023-06" db="EMBL/GenBank/DDBJ databases">
        <title>Genomic analysis of the entomopathogenic nematode Steinernema hermaphroditum.</title>
        <authorList>
            <person name="Schwarz E.M."/>
            <person name="Heppert J.K."/>
            <person name="Baniya A."/>
            <person name="Schwartz H.T."/>
            <person name="Tan C.-H."/>
            <person name="Antoshechkin I."/>
            <person name="Sternberg P.W."/>
            <person name="Goodrich-Blair H."/>
            <person name="Dillman A.R."/>
        </authorList>
    </citation>
    <scope>NUCLEOTIDE SEQUENCE</scope>
    <source>
        <strain evidence="9">PS9179</strain>
        <tissue evidence="9">Whole animal</tissue>
    </source>
</reference>
<keyword evidence="4" id="KW-0808">Transferase</keyword>
<dbReference type="EMBL" id="JAUCMV010000001">
    <property type="protein sequence ID" value="KAK0429083.1"/>
    <property type="molecule type" value="Genomic_DNA"/>
</dbReference>
<accession>A0AA39IRG4</accession>
<dbReference type="PANTHER" id="PTHR31488:SF3">
    <property type="entry name" value="C-MANNOSYLTRANSFERASE DPY19L3"/>
    <property type="match status" value="1"/>
</dbReference>